<dbReference type="CDD" id="cd16830">
    <property type="entry name" value="HemS-like_N"/>
    <property type="match status" value="1"/>
</dbReference>
<evidence type="ECO:0000313" key="2">
    <source>
        <dbReference type="EMBL" id="SKC60883.1"/>
    </source>
</evidence>
<dbReference type="AlphaFoldDB" id="A0A1T5KB04"/>
<gene>
    <name evidence="2" type="ORF">SAMN05660236_2002</name>
</gene>
<feature type="domain" description="Haemin-degrading HemS/ChuX" evidence="1">
    <location>
        <begin position="215"/>
        <end position="355"/>
    </location>
</feature>
<dbReference type="OrthoDB" id="316630at2"/>
<keyword evidence="3" id="KW-1185">Reference proteome</keyword>
<dbReference type="Proteomes" id="UP000190961">
    <property type="component" value="Unassembled WGS sequence"/>
</dbReference>
<accession>A0A1T5KB04</accession>
<organism evidence="2 3">
    <name type="scientific">Ohtaekwangia koreensis</name>
    <dbReference type="NCBI Taxonomy" id="688867"/>
    <lineage>
        <taxon>Bacteria</taxon>
        <taxon>Pseudomonadati</taxon>
        <taxon>Bacteroidota</taxon>
        <taxon>Cytophagia</taxon>
        <taxon>Cytophagales</taxon>
        <taxon>Fulvivirgaceae</taxon>
        <taxon>Ohtaekwangia</taxon>
    </lineage>
</organism>
<dbReference type="Gene3D" id="3.40.1570.10">
    <property type="entry name" value="HemS/ChuS/ChuX like domains"/>
    <property type="match status" value="2"/>
</dbReference>
<dbReference type="CDD" id="cd16831">
    <property type="entry name" value="HemS-like_C"/>
    <property type="match status" value="1"/>
</dbReference>
<dbReference type="InterPro" id="IPR007845">
    <property type="entry name" value="HemS/ChuX_dom"/>
</dbReference>
<feature type="domain" description="Haemin-degrading HemS/ChuX" evidence="1">
    <location>
        <begin position="37"/>
        <end position="166"/>
    </location>
</feature>
<protein>
    <submittedName>
        <fullName evidence="2">Putative hemin transport protein</fullName>
    </submittedName>
</protein>
<dbReference type="GO" id="GO:0006826">
    <property type="term" value="P:iron ion transport"/>
    <property type="evidence" value="ECO:0007669"/>
    <property type="project" value="InterPro"/>
</dbReference>
<dbReference type="STRING" id="688867.SAMN05660236_2002"/>
<dbReference type="Pfam" id="PF05171">
    <property type="entry name" value="HemS"/>
    <property type="match status" value="2"/>
</dbReference>
<dbReference type="InterPro" id="IPR053733">
    <property type="entry name" value="Heme_Transport_Util_sf"/>
</dbReference>
<dbReference type="RefSeq" id="WP_079686501.1">
    <property type="nucleotide sequence ID" value="NZ_FUZU01000001.1"/>
</dbReference>
<evidence type="ECO:0000259" key="1">
    <source>
        <dbReference type="Pfam" id="PF05171"/>
    </source>
</evidence>
<reference evidence="2 3" key="1">
    <citation type="submission" date="2017-02" db="EMBL/GenBank/DDBJ databases">
        <authorList>
            <person name="Peterson S.W."/>
        </authorList>
    </citation>
    <scope>NUCLEOTIDE SEQUENCE [LARGE SCALE GENOMIC DNA]</scope>
    <source>
        <strain evidence="2 3">DSM 25262</strain>
    </source>
</reference>
<evidence type="ECO:0000313" key="3">
    <source>
        <dbReference type="Proteomes" id="UP000190961"/>
    </source>
</evidence>
<sequence length="358" mass="40709">MNTIAESKSSSLREAWRGIQQAKPGIRIREAAKDLGASEAELLATKAGEGVVRLQGPWPELLKSFKTLGKVMSLTRNDACILEHKGPFQDVNVTGDGPRAMATVIGPVETRVFFHAWHVAFAVTEEKSDRILKSIQVFDKSGEAVTKIYLQEKSDEEAYRSIIEEFRSPDQSAELEVEPYTIDPLNGPQDREAFLKEWSELKDTHDFFGMLRRHKVHRYHALELGSGKFTYQVDAQITPKQILDSASSTKLPIMIFAGNRGNLQIHQGKVRTIRVLERGHAGPEHWLNILDPDFNMHMRMDFVYSAWVVQKPTTEGLVTSVELFDREKNMIAQFFGLRKPGIPEREEWREVVKNLRAL</sequence>
<name>A0A1T5KB04_9BACT</name>
<dbReference type="EMBL" id="FUZU01000001">
    <property type="protein sequence ID" value="SKC60883.1"/>
    <property type="molecule type" value="Genomic_DNA"/>
</dbReference>
<dbReference type="SUPFAM" id="SSF144064">
    <property type="entry name" value="Heme iron utilization protein-like"/>
    <property type="match status" value="1"/>
</dbReference>
<proteinExistence type="predicted"/>